<accession>A0A6A6VKJ6</accession>
<sequence length="230" mass="25945">MDSLPLHASIFPSPNPCPSFFFLLPFAKRTLPIPILLTMTKPSMTPTHPTQPSTGTLLQRPALHTRSTSTPTWHLHNARDTLLRERKARKKCKCAPEKSKSKSASKTNESSKAVETSKPKSTVSSKPKSNKFDPESKPKRKWERGKRHSGSKAREEWMRKLLVGEVGGKSRCTGGVVKTSRLRVQEVCEDGVESEDSMEWEMSRSAKVERRATLLRVEAERYGGYKDVRK</sequence>
<feature type="region of interest" description="Disordered" evidence="1">
    <location>
        <begin position="42"/>
        <end position="73"/>
    </location>
</feature>
<feature type="compositionally biased region" description="Low complexity" evidence="1">
    <location>
        <begin position="102"/>
        <end position="111"/>
    </location>
</feature>
<dbReference type="Proteomes" id="UP000799440">
    <property type="component" value="Unassembled WGS sequence"/>
</dbReference>
<keyword evidence="3" id="KW-1185">Reference proteome</keyword>
<feature type="compositionally biased region" description="Basic residues" evidence="1">
    <location>
        <begin position="138"/>
        <end position="151"/>
    </location>
</feature>
<dbReference type="EMBL" id="MU006562">
    <property type="protein sequence ID" value="KAF2751142.1"/>
    <property type="molecule type" value="Genomic_DNA"/>
</dbReference>
<organism evidence="2 3">
    <name type="scientific">Sporormia fimetaria CBS 119925</name>
    <dbReference type="NCBI Taxonomy" id="1340428"/>
    <lineage>
        <taxon>Eukaryota</taxon>
        <taxon>Fungi</taxon>
        <taxon>Dikarya</taxon>
        <taxon>Ascomycota</taxon>
        <taxon>Pezizomycotina</taxon>
        <taxon>Dothideomycetes</taxon>
        <taxon>Pleosporomycetidae</taxon>
        <taxon>Pleosporales</taxon>
        <taxon>Sporormiaceae</taxon>
        <taxon>Sporormia</taxon>
    </lineage>
</organism>
<dbReference type="AlphaFoldDB" id="A0A6A6VKJ6"/>
<evidence type="ECO:0000313" key="3">
    <source>
        <dbReference type="Proteomes" id="UP000799440"/>
    </source>
</evidence>
<protein>
    <submittedName>
        <fullName evidence="2">Uncharacterized protein</fullName>
    </submittedName>
</protein>
<reference evidence="2" key="1">
    <citation type="journal article" date="2020" name="Stud. Mycol.">
        <title>101 Dothideomycetes genomes: a test case for predicting lifestyles and emergence of pathogens.</title>
        <authorList>
            <person name="Haridas S."/>
            <person name="Albert R."/>
            <person name="Binder M."/>
            <person name="Bloem J."/>
            <person name="Labutti K."/>
            <person name="Salamov A."/>
            <person name="Andreopoulos B."/>
            <person name="Baker S."/>
            <person name="Barry K."/>
            <person name="Bills G."/>
            <person name="Bluhm B."/>
            <person name="Cannon C."/>
            <person name="Castanera R."/>
            <person name="Culley D."/>
            <person name="Daum C."/>
            <person name="Ezra D."/>
            <person name="Gonzalez J."/>
            <person name="Henrissat B."/>
            <person name="Kuo A."/>
            <person name="Liang C."/>
            <person name="Lipzen A."/>
            <person name="Lutzoni F."/>
            <person name="Magnuson J."/>
            <person name="Mondo S."/>
            <person name="Nolan M."/>
            <person name="Ohm R."/>
            <person name="Pangilinan J."/>
            <person name="Park H.-J."/>
            <person name="Ramirez L."/>
            <person name="Alfaro M."/>
            <person name="Sun H."/>
            <person name="Tritt A."/>
            <person name="Yoshinaga Y."/>
            <person name="Zwiers L.-H."/>
            <person name="Turgeon B."/>
            <person name="Goodwin S."/>
            <person name="Spatafora J."/>
            <person name="Crous P."/>
            <person name="Grigoriev I."/>
        </authorList>
    </citation>
    <scope>NUCLEOTIDE SEQUENCE</scope>
    <source>
        <strain evidence="2">CBS 119925</strain>
    </source>
</reference>
<proteinExistence type="predicted"/>
<feature type="compositionally biased region" description="Polar residues" evidence="1">
    <location>
        <begin position="42"/>
        <end position="57"/>
    </location>
</feature>
<evidence type="ECO:0000256" key="1">
    <source>
        <dbReference type="SAM" id="MobiDB-lite"/>
    </source>
</evidence>
<evidence type="ECO:0000313" key="2">
    <source>
        <dbReference type="EMBL" id="KAF2751142.1"/>
    </source>
</evidence>
<gene>
    <name evidence="2" type="ORF">M011DRAFT_102586</name>
</gene>
<feature type="region of interest" description="Disordered" evidence="1">
    <location>
        <begin position="86"/>
        <end position="155"/>
    </location>
</feature>
<name>A0A6A6VKJ6_9PLEO</name>